<dbReference type="Gene3D" id="3.30.565.10">
    <property type="entry name" value="Histidine kinase-like ATPase, C-terminal domain"/>
    <property type="match status" value="1"/>
</dbReference>
<dbReference type="GO" id="GO:0004673">
    <property type="term" value="F:protein histidine kinase activity"/>
    <property type="evidence" value="ECO:0007669"/>
    <property type="project" value="UniProtKB-EC"/>
</dbReference>
<proteinExistence type="predicted"/>
<comment type="catalytic activity">
    <reaction evidence="1">
        <text>ATP + protein L-histidine = ADP + protein N-phospho-L-histidine.</text>
        <dbReference type="EC" id="2.7.13.3"/>
    </reaction>
</comment>
<evidence type="ECO:0000313" key="6">
    <source>
        <dbReference type="EMBL" id="RWZ78882.1"/>
    </source>
</evidence>
<dbReference type="SUPFAM" id="SSF55874">
    <property type="entry name" value="ATPase domain of HSP90 chaperone/DNA topoisomerase II/histidine kinase"/>
    <property type="match status" value="1"/>
</dbReference>
<feature type="transmembrane region" description="Helical" evidence="4">
    <location>
        <begin position="32"/>
        <end position="54"/>
    </location>
</feature>
<dbReference type="AlphaFoldDB" id="A0A4Q0AI59"/>
<keyword evidence="4" id="KW-1133">Transmembrane helix</keyword>
<dbReference type="InterPro" id="IPR003594">
    <property type="entry name" value="HATPase_dom"/>
</dbReference>
<dbReference type="PRINTS" id="PR00344">
    <property type="entry name" value="BCTRLSENSOR"/>
</dbReference>
<reference evidence="6" key="1">
    <citation type="submission" date="2019-01" db="EMBL/GenBank/DDBJ databases">
        <title>Genomic signatures and co-occurrence patterns of the ultra-small Saccharimodia (Patescibacteria phylum) suggest a symbiotic lifestyle.</title>
        <authorList>
            <person name="Lemos L."/>
            <person name="Medeiros J."/>
            <person name="Andreote F."/>
            <person name="Fernandes G."/>
            <person name="Varani A."/>
            <person name="Oliveira G."/>
            <person name="Pylro V."/>
        </authorList>
    </citation>
    <scope>NUCLEOTIDE SEQUENCE [LARGE SCALE GENOMIC DNA]</scope>
    <source>
        <strain evidence="6">AMD02</strain>
    </source>
</reference>
<dbReference type="EMBL" id="SCKX01000001">
    <property type="protein sequence ID" value="RWZ78882.1"/>
    <property type="molecule type" value="Genomic_DNA"/>
</dbReference>
<keyword evidence="4" id="KW-0472">Membrane</keyword>
<evidence type="ECO:0000256" key="4">
    <source>
        <dbReference type="SAM" id="Phobius"/>
    </source>
</evidence>
<gene>
    <name evidence="6" type="ORF">EOT05_04005</name>
</gene>
<keyword evidence="6" id="KW-0808">Transferase</keyword>
<feature type="coiled-coil region" evidence="3">
    <location>
        <begin position="195"/>
        <end position="226"/>
    </location>
</feature>
<dbReference type="PANTHER" id="PTHR43065:SF42">
    <property type="entry name" value="TWO-COMPONENT SENSOR PPRA"/>
    <property type="match status" value="1"/>
</dbReference>
<dbReference type="Proteomes" id="UP000289257">
    <property type="component" value="Unassembled WGS sequence"/>
</dbReference>
<feature type="transmembrane region" description="Helical" evidence="4">
    <location>
        <begin position="174"/>
        <end position="192"/>
    </location>
</feature>
<keyword evidence="6" id="KW-0418">Kinase</keyword>
<dbReference type="PROSITE" id="PS50109">
    <property type="entry name" value="HIS_KIN"/>
    <property type="match status" value="1"/>
</dbReference>
<keyword evidence="7" id="KW-1185">Reference proteome</keyword>
<protein>
    <recommendedName>
        <fullName evidence="2">histidine kinase</fullName>
        <ecNumber evidence="2">2.7.13.3</ecNumber>
    </recommendedName>
</protein>
<feature type="domain" description="Histidine kinase" evidence="5">
    <location>
        <begin position="250"/>
        <end position="454"/>
    </location>
</feature>
<dbReference type="InterPro" id="IPR005467">
    <property type="entry name" value="His_kinase_dom"/>
</dbReference>
<evidence type="ECO:0000256" key="1">
    <source>
        <dbReference type="ARBA" id="ARBA00000085"/>
    </source>
</evidence>
<evidence type="ECO:0000256" key="2">
    <source>
        <dbReference type="ARBA" id="ARBA00012438"/>
    </source>
</evidence>
<sequence length="469" mass="53288">MNAKKFIRYCKNKLPFTAKGYPLRSTEQMTRIILFGSFAVNLLILLLLLFSWIALDHQYLVKRILVSLGVLVFLTIIAFFVYKQRPQLGAWLLVILYACVGMLILHAWGINAPIGILVLGFVIFLASATLGPKHIFFVTFGIIALLSILQYFNIVGMSQPYNTILDKDSTYGDVLGYSIIFIIFAVISWLSGTRMEMALQRAVNAEEALQKERDVLAKRVEAQTKRIIESQQKELKQLYKFAELGQLTTIILHELANYLSVLTLDIEDLKERHENSVAIKHAKESIFYIDTIIDQVRNQIKDSDDTKRFDALITTKDAIVQLRKRLPETHIKLFIEDTKQQKYYIYGDPLRLCQAITILVTNAAQANKHPHSEIFVDVSSNTSSIRISVKDFGAGIGEDARRSIFQPQKSKKGSGLGIGLYVTKQIIDTHFKGRIWLSPATEYTEFNIELPKVRTTHVRNSYVVPTSPP</sequence>
<name>A0A4Q0AI59_9BACT</name>
<feature type="transmembrane region" description="Helical" evidence="4">
    <location>
        <begin position="135"/>
        <end position="154"/>
    </location>
</feature>
<feature type="transmembrane region" description="Helical" evidence="4">
    <location>
        <begin position="60"/>
        <end position="81"/>
    </location>
</feature>
<dbReference type="Pfam" id="PF02518">
    <property type="entry name" value="HATPase_c"/>
    <property type="match status" value="1"/>
</dbReference>
<dbReference type="EC" id="2.7.13.3" evidence="2"/>
<dbReference type="PANTHER" id="PTHR43065">
    <property type="entry name" value="SENSOR HISTIDINE KINASE"/>
    <property type="match status" value="1"/>
</dbReference>
<organism evidence="6 7">
    <name type="scientific">Candidatus Microsaccharimonas sossegonensis</name>
    <dbReference type="NCBI Taxonomy" id="2506948"/>
    <lineage>
        <taxon>Bacteria</taxon>
        <taxon>Candidatus Saccharimonadota</taxon>
        <taxon>Candidatus Saccharimonadia</taxon>
        <taxon>Candidatus Saccharimonadales</taxon>
        <taxon>Candidatus Saccharimonadaceae</taxon>
        <taxon>Candidatus Microsaccharimonas</taxon>
    </lineage>
</organism>
<evidence type="ECO:0000259" key="5">
    <source>
        <dbReference type="PROSITE" id="PS50109"/>
    </source>
</evidence>
<keyword evidence="3" id="KW-0175">Coiled coil</keyword>
<keyword evidence="4" id="KW-0812">Transmembrane</keyword>
<evidence type="ECO:0000313" key="7">
    <source>
        <dbReference type="Proteomes" id="UP000289257"/>
    </source>
</evidence>
<accession>A0A4Q0AI59</accession>
<dbReference type="InterPro" id="IPR036890">
    <property type="entry name" value="HATPase_C_sf"/>
</dbReference>
<evidence type="ECO:0000256" key="3">
    <source>
        <dbReference type="SAM" id="Coils"/>
    </source>
</evidence>
<dbReference type="SMART" id="SM00387">
    <property type="entry name" value="HATPase_c"/>
    <property type="match status" value="1"/>
</dbReference>
<dbReference type="Gene3D" id="1.10.287.130">
    <property type="match status" value="1"/>
</dbReference>
<feature type="transmembrane region" description="Helical" evidence="4">
    <location>
        <begin position="114"/>
        <end position="130"/>
    </location>
</feature>
<dbReference type="InterPro" id="IPR004358">
    <property type="entry name" value="Sig_transdc_His_kin-like_C"/>
</dbReference>
<comment type="caution">
    <text evidence="6">The sequence shown here is derived from an EMBL/GenBank/DDBJ whole genome shotgun (WGS) entry which is preliminary data.</text>
</comment>
<feature type="transmembrane region" description="Helical" evidence="4">
    <location>
        <begin position="88"/>
        <end position="108"/>
    </location>
</feature>